<name>A0ABW4APN9_9ACTN</name>
<proteinExistence type="predicted"/>
<feature type="signal peptide" evidence="2">
    <location>
        <begin position="1"/>
        <end position="30"/>
    </location>
</feature>
<reference evidence="4" key="1">
    <citation type="journal article" date="2019" name="Int. J. Syst. Evol. Microbiol.">
        <title>The Global Catalogue of Microorganisms (GCM) 10K type strain sequencing project: providing services to taxonomists for standard genome sequencing and annotation.</title>
        <authorList>
            <consortium name="The Broad Institute Genomics Platform"/>
            <consortium name="The Broad Institute Genome Sequencing Center for Infectious Disease"/>
            <person name="Wu L."/>
            <person name="Ma J."/>
        </authorList>
    </citation>
    <scope>NUCLEOTIDE SEQUENCE [LARGE SCALE GENOMIC DNA]</scope>
    <source>
        <strain evidence="4">CCM 7526</strain>
    </source>
</reference>
<evidence type="ECO:0000256" key="1">
    <source>
        <dbReference type="SAM" id="MobiDB-lite"/>
    </source>
</evidence>
<keyword evidence="4" id="KW-1185">Reference proteome</keyword>
<dbReference type="Proteomes" id="UP001597183">
    <property type="component" value="Unassembled WGS sequence"/>
</dbReference>
<feature type="chain" id="PRO_5046008081" evidence="2">
    <location>
        <begin position="31"/>
        <end position="562"/>
    </location>
</feature>
<comment type="caution">
    <text evidence="3">The sequence shown here is derived from an EMBL/GenBank/DDBJ whole genome shotgun (WGS) entry which is preliminary data.</text>
</comment>
<gene>
    <name evidence="3" type="ORF">ACFQ5G_42885</name>
</gene>
<dbReference type="EMBL" id="JBHTMK010000055">
    <property type="protein sequence ID" value="MFD1372111.1"/>
    <property type="molecule type" value="Genomic_DNA"/>
</dbReference>
<dbReference type="Gene3D" id="2.60.120.380">
    <property type="match status" value="1"/>
</dbReference>
<dbReference type="RefSeq" id="WP_317796452.1">
    <property type="nucleotide sequence ID" value="NZ_AP028461.1"/>
</dbReference>
<evidence type="ECO:0000256" key="2">
    <source>
        <dbReference type="SAM" id="SignalP"/>
    </source>
</evidence>
<feature type="region of interest" description="Disordered" evidence="1">
    <location>
        <begin position="511"/>
        <end position="530"/>
    </location>
</feature>
<evidence type="ECO:0000313" key="4">
    <source>
        <dbReference type="Proteomes" id="UP001597183"/>
    </source>
</evidence>
<feature type="compositionally biased region" description="Polar residues" evidence="1">
    <location>
        <begin position="553"/>
        <end position="562"/>
    </location>
</feature>
<organism evidence="3 4">
    <name type="scientific">Actinoplanes sichuanensis</name>
    <dbReference type="NCBI Taxonomy" id="512349"/>
    <lineage>
        <taxon>Bacteria</taxon>
        <taxon>Bacillati</taxon>
        <taxon>Actinomycetota</taxon>
        <taxon>Actinomycetes</taxon>
        <taxon>Micromonosporales</taxon>
        <taxon>Micromonosporaceae</taxon>
        <taxon>Actinoplanes</taxon>
    </lineage>
</organism>
<protein>
    <submittedName>
        <fullName evidence="3">Uncharacterized protein</fullName>
    </submittedName>
</protein>
<accession>A0ABW4APN9</accession>
<keyword evidence="2" id="KW-0732">Signal</keyword>
<sequence>MRILRRLAAVVTAAVVVVSLSGATSGPLRAYADRVLTLNAEPISTNRATFHADDGDRLSVVLRRGTLPADSRLAVDIRTPDGTPVHEPVEGVGDLLVTHVDAFTGGTYTVAVVDPTGGTGTLQLVGTTRMTTTVNGPPVVLPIKRPGERVFVTFPAVAGREFTVVGRGNPEMVETEDELRLTVNEPGGRELGLLLQPGYDSLPVAMDFTAPATGTYFLEMTTDDDTVGTMTVHVTAPAEPKPITVNGPDQPLTFSRPGEKIAVTFPATEGRHLFAVARGAALKNTGFVQLTAEGPDGRTLGAAAAETPDLTVLDFDVHATGRHVLRLNAAPLAHGRVDLAVFEAATATAAIGGPAVEVDIDRPGRPAFVTVPAKAGEQLTAMINTKSISSDEGLMHVTVRSPHGTEIGYATLGAGPRGDYGDAPFTTRTAGPQTVEIRPPGTTTGRFTVQIAGSSTIRTRVGRPAVTARAEPGGRAFVRFDVTAGQWLDVVVRPDRVPSDGISLRLLAPDDVTGHGSGTTLSAGDTDGETITFRPPASGTYQLEIDPDEDQGGSVTVQIKRH</sequence>
<feature type="region of interest" description="Disordered" evidence="1">
    <location>
        <begin position="539"/>
        <end position="562"/>
    </location>
</feature>
<evidence type="ECO:0000313" key="3">
    <source>
        <dbReference type="EMBL" id="MFD1372111.1"/>
    </source>
</evidence>